<organism evidence="1 2">
    <name type="scientific">Edaphobacter acidisoli</name>
    <dbReference type="NCBI Taxonomy" id="2040573"/>
    <lineage>
        <taxon>Bacteria</taxon>
        <taxon>Pseudomonadati</taxon>
        <taxon>Acidobacteriota</taxon>
        <taxon>Terriglobia</taxon>
        <taxon>Terriglobales</taxon>
        <taxon>Acidobacteriaceae</taxon>
        <taxon>Edaphobacter</taxon>
    </lineage>
</organism>
<dbReference type="Proteomes" id="UP000648801">
    <property type="component" value="Unassembled WGS sequence"/>
</dbReference>
<dbReference type="RefSeq" id="WP_188760207.1">
    <property type="nucleotide sequence ID" value="NZ_BMJB01000002.1"/>
</dbReference>
<gene>
    <name evidence="1" type="ORF">GCM10011507_28760</name>
</gene>
<protein>
    <recommendedName>
        <fullName evidence="3">DUF1440 domain-containing protein</fullName>
    </recommendedName>
</protein>
<comment type="caution">
    <text evidence="1">The sequence shown here is derived from an EMBL/GenBank/DDBJ whole genome shotgun (WGS) entry which is preliminary data.</text>
</comment>
<evidence type="ECO:0008006" key="3">
    <source>
        <dbReference type="Google" id="ProtNLM"/>
    </source>
</evidence>
<reference evidence="1" key="2">
    <citation type="submission" date="2020-09" db="EMBL/GenBank/DDBJ databases">
        <authorList>
            <person name="Sun Q."/>
            <person name="Zhou Y."/>
        </authorList>
    </citation>
    <scope>NUCLEOTIDE SEQUENCE</scope>
    <source>
        <strain evidence="1">CGMCC 1.15447</strain>
    </source>
</reference>
<evidence type="ECO:0000313" key="1">
    <source>
        <dbReference type="EMBL" id="GGA75644.1"/>
    </source>
</evidence>
<sequence>MSKKPSKSLAKGLLAGLIGGLAAVAVKSMAEKFYPSITGSAAEPQTAPAVTRTHNVLVLPVQTHNSKALWAEGALAGAAYGAVAEFYPQATAKEGAGFGMALASLKQDGSLAALGLAATPMTETPRERARQITLHVVFGVATETVRRMVRRILD</sequence>
<proteinExistence type="predicted"/>
<accession>A0A916S099</accession>
<reference evidence="1" key="1">
    <citation type="journal article" date="2014" name="Int. J. Syst. Evol. Microbiol.">
        <title>Complete genome sequence of Corynebacterium casei LMG S-19264T (=DSM 44701T), isolated from a smear-ripened cheese.</title>
        <authorList>
            <consortium name="US DOE Joint Genome Institute (JGI-PGF)"/>
            <person name="Walter F."/>
            <person name="Albersmeier A."/>
            <person name="Kalinowski J."/>
            <person name="Ruckert C."/>
        </authorList>
    </citation>
    <scope>NUCLEOTIDE SEQUENCE</scope>
    <source>
        <strain evidence="1">CGMCC 1.15447</strain>
    </source>
</reference>
<name>A0A916S099_9BACT</name>
<evidence type="ECO:0000313" key="2">
    <source>
        <dbReference type="Proteomes" id="UP000648801"/>
    </source>
</evidence>
<keyword evidence="2" id="KW-1185">Reference proteome</keyword>
<dbReference type="EMBL" id="BMJB01000002">
    <property type="protein sequence ID" value="GGA75644.1"/>
    <property type="molecule type" value="Genomic_DNA"/>
</dbReference>
<dbReference type="AlphaFoldDB" id="A0A916S099"/>